<evidence type="ECO:0000313" key="4">
    <source>
        <dbReference type="Proteomes" id="UP000005018"/>
    </source>
</evidence>
<feature type="compositionally biased region" description="Basic and acidic residues" evidence="2">
    <location>
        <begin position="679"/>
        <end position="702"/>
    </location>
</feature>
<feature type="compositionally biased region" description="Low complexity" evidence="2">
    <location>
        <begin position="809"/>
        <end position="827"/>
    </location>
</feature>
<evidence type="ECO:0000256" key="2">
    <source>
        <dbReference type="SAM" id="MobiDB-lite"/>
    </source>
</evidence>
<feature type="region of interest" description="Disordered" evidence="2">
    <location>
        <begin position="138"/>
        <end position="157"/>
    </location>
</feature>
<feature type="compositionally biased region" description="Low complexity" evidence="2">
    <location>
        <begin position="717"/>
        <end position="745"/>
    </location>
</feature>
<evidence type="ECO:0000256" key="1">
    <source>
        <dbReference type="ARBA" id="ARBA00008528"/>
    </source>
</evidence>
<name>H8X125_CANO9</name>
<comment type="similarity">
    <text evidence="1">Belongs to the EIS1 family.</text>
</comment>
<gene>
    <name evidence="3" type="ORF">CORT_0B03560</name>
</gene>
<evidence type="ECO:0008006" key="5">
    <source>
        <dbReference type="Google" id="ProtNLM"/>
    </source>
</evidence>
<feature type="compositionally biased region" description="Low complexity" evidence="2">
    <location>
        <begin position="766"/>
        <end position="801"/>
    </location>
</feature>
<dbReference type="RefSeq" id="XP_003867502.1">
    <property type="nucleotide sequence ID" value="XM_003867454.1"/>
</dbReference>
<dbReference type="Proteomes" id="UP000005018">
    <property type="component" value="Chromosome 2"/>
</dbReference>
<feature type="region of interest" description="Disordered" evidence="2">
    <location>
        <begin position="349"/>
        <end position="463"/>
    </location>
</feature>
<feature type="compositionally biased region" description="Basic and acidic residues" evidence="2">
    <location>
        <begin position="828"/>
        <end position="842"/>
    </location>
</feature>
<dbReference type="GO" id="GO:0070941">
    <property type="term" value="P:eisosome assembly"/>
    <property type="evidence" value="ECO:0007669"/>
    <property type="project" value="TreeGrafter"/>
</dbReference>
<dbReference type="EMBL" id="HE681720">
    <property type="protein sequence ID" value="CCG22065.1"/>
    <property type="molecule type" value="Genomic_DNA"/>
</dbReference>
<dbReference type="KEGG" id="cot:CORT_0B03560"/>
<dbReference type="OrthoDB" id="4070583at2759"/>
<dbReference type="PANTHER" id="PTHR28298:SF1">
    <property type="entry name" value="EISOSOME PROTEIN 1"/>
    <property type="match status" value="1"/>
</dbReference>
<dbReference type="HOGENOM" id="CLU_014212_0_0_1"/>
<dbReference type="PANTHER" id="PTHR28298">
    <property type="entry name" value="EISOSOME PROTEIN 1"/>
    <property type="match status" value="1"/>
</dbReference>
<evidence type="ECO:0000313" key="3">
    <source>
        <dbReference type="EMBL" id="CCG22065.1"/>
    </source>
</evidence>
<dbReference type="AlphaFoldDB" id="H8X125"/>
<organism evidence="3 4">
    <name type="scientific">Candida orthopsilosis (strain 90-125)</name>
    <name type="common">Yeast</name>
    <dbReference type="NCBI Taxonomy" id="1136231"/>
    <lineage>
        <taxon>Eukaryota</taxon>
        <taxon>Fungi</taxon>
        <taxon>Dikarya</taxon>
        <taxon>Ascomycota</taxon>
        <taxon>Saccharomycotina</taxon>
        <taxon>Pichiomycetes</taxon>
        <taxon>Debaryomycetaceae</taxon>
        <taxon>Candida/Lodderomyces clade</taxon>
        <taxon>Candida</taxon>
    </lineage>
</organism>
<feature type="compositionally biased region" description="Basic and acidic residues" evidence="2">
    <location>
        <begin position="614"/>
        <end position="623"/>
    </location>
</feature>
<proteinExistence type="inferred from homology"/>
<feature type="compositionally biased region" description="Acidic residues" evidence="2">
    <location>
        <begin position="854"/>
        <end position="870"/>
    </location>
</feature>
<feature type="region of interest" description="Disordered" evidence="2">
    <location>
        <begin position="614"/>
        <end position="887"/>
    </location>
</feature>
<dbReference type="InterPro" id="IPR024527">
    <property type="entry name" value="Eisosome1"/>
</dbReference>
<reference evidence="3 4" key="1">
    <citation type="journal article" date="2012" name="PLoS ONE">
        <title>Sequence and analysis of the genome of the pathogenic yeast Candida orthopsilosis.</title>
        <authorList>
            <person name="Riccombeni A."/>
            <person name="Vidanes G."/>
            <person name="Proux-Wera E."/>
            <person name="Wolfe K.H."/>
            <person name="Butler G."/>
        </authorList>
    </citation>
    <scope>NUCLEOTIDE SEQUENCE [LARGE SCALE GENOMIC DNA]</scope>
    <source>
        <strain evidence="3 4">Co 90-125</strain>
    </source>
</reference>
<protein>
    <recommendedName>
        <fullName evidence="5">Eisosome protein 1</fullName>
    </recommendedName>
</protein>
<dbReference type="Pfam" id="PF12757">
    <property type="entry name" value="Eisosome1"/>
    <property type="match status" value="1"/>
</dbReference>
<feature type="compositionally biased region" description="Polar residues" evidence="2">
    <location>
        <begin position="105"/>
        <end position="117"/>
    </location>
</feature>
<feature type="region of interest" description="Disordered" evidence="2">
    <location>
        <begin position="532"/>
        <end position="587"/>
    </location>
</feature>
<dbReference type="eggNOG" id="ENOG502S8WV">
    <property type="taxonomic scope" value="Eukaryota"/>
</dbReference>
<feature type="region of interest" description="Disordered" evidence="2">
    <location>
        <begin position="92"/>
        <end position="117"/>
    </location>
</feature>
<dbReference type="GeneID" id="14538701"/>
<sequence>MSHSVYQTTGKPLSKEALYHQRLKQGIFQSPSGTIVGVNSNASDTAALLAASSDLTVKPSYERTVAPEAQTAALVAKPHEVNIWKRHKEDSDAAEAALSSHSKTDSLTSQSSQQPNTIVRVGIPSALNKSSIYKVAQEKSTSTMTSRIDPAKDVSRSGIQSKYGAQSLNIGKINQVATKKSSSTLSSRFNPELDYRSGLKKDKPTEYLNQEEEDLAASGATASLYKTPSSADYASQTRSTTFKAQEVVNSTLLAAAAAKANDRLSTLNANTPQSLKAQAQLYANALAVAQKNSDERAKNRVAGVINLGGGLTITQAELNQLASTYVQPVIDDIEQKADSKREIELSKKQRKAELKAAHERAKQEQQAAKAKEKQDIEKAKQERIAANEKSKKAEDEKLVQHEKTRNEEVDAKQLEYEELEKKHAEEKEQLLAEKKEKQDEIDAEETAKNDERSKELDDLQAEKDEIVQPVLDELEEENAKLKEITDERDALAEEVNGIEEEKNEREKQVEELNNELEETQLAIDKLVEELRQASEKHETTDKELADLKTKEAQAKDEHATETSRLDGEIADLQKEKESKTEEKANKKQEILSAIDEKVKFEKRLNDELPPHLKRDINEDKLRDTSSLFAEDEKPKPKAVTSEVKPVASEVKESKPVETKSSSNKVADGEIKSVPLIAVAEKHDTPKVTETEKPKKEAVEAAEKATTTAPKTEKKEASTTASKVGASSSTKPAVKKPAATTTASTPAKKEKGSFSRRLSNFFKDQSKAPAPAKSTSAKSTPAKSTPAKSTPAKSTSAKSTTTSKEENKPKTTTTEPKSTTTTPTTKQPAAKDAEKEAKSLDPKKPKRANTAETKDSEDGDYGDYDDVDDELSLNKKQNEGGLFKEDVL</sequence>
<feature type="compositionally biased region" description="Basic and acidic residues" evidence="2">
    <location>
        <begin position="871"/>
        <end position="887"/>
    </location>
</feature>
<accession>H8X125</accession>
<keyword evidence="4" id="KW-1185">Reference proteome</keyword>